<dbReference type="AlphaFoldDB" id="A0A1X7UG68"/>
<dbReference type="EnsemblMetazoa" id="Aqu2.1.26476_001">
    <property type="protein sequence ID" value="Aqu2.1.26476_001"/>
    <property type="gene ID" value="Aqu2.1.26476"/>
</dbReference>
<reference evidence="1" key="1">
    <citation type="submission" date="2017-05" db="UniProtKB">
        <authorList>
            <consortium name="EnsemblMetazoa"/>
        </authorList>
    </citation>
    <scope>IDENTIFICATION</scope>
</reference>
<proteinExistence type="predicted"/>
<protein>
    <submittedName>
        <fullName evidence="1">Uncharacterized protein</fullName>
    </submittedName>
</protein>
<sequence>MASQSKLGEGLKLLTVKRGRDCGEPTSKTRKLEYKSAWEEGRPWLYFDDNEDEMS</sequence>
<organism evidence="1">
    <name type="scientific">Amphimedon queenslandica</name>
    <name type="common">Sponge</name>
    <dbReference type="NCBI Taxonomy" id="400682"/>
    <lineage>
        <taxon>Eukaryota</taxon>
        <taxon>Metazoa</taxon>
        <taxon>Porifera</taxon>
        <taxon>Demospongiae</taxon>
        <taxon>Heteroscleromorpha</taxon>
        <taxon>Haplosclerida</taxon>
        <taxon>Niphatidae</taxon>
        <taxon>Amphimedon</taxon>
    </lineage>
</organism>
<dbReference type="InParanoid" id="A0A1X7UG68"/>
<evidence type="ECO:0000313" key="1">
    <source>
        <dbReference type="EnsemblMetazoa" id="Aqu2.1.26476_001"/>
    </source>
</evidence>
<accession>A0A1X7UG68</accession>
<name>A0A1X7UG68_AMPQE</name>